<dbReference type="EC" id="1.1.1.37" evidence="4"/>
<dbReference type="GO" id="GO:0030060">
    <property type="term" value="F:L-malate dehydrogenase (NAD+) activity"/>
    <property type="evidence" value="ECO:0007669"/>
    <property type="project" value="UniProtKB-UniRule"/>
</dbReference>
<feature type="binding site" evidence="4 6">
    <location>
        <position position="120"/>
    </location>
    <ligand>
        <name>substrate</name>
    </ligand>
</feature>
<feature type="domain" description="Lactate/malate dehydrogenase N-terminal" evidence="8">
    <location>
        <begin position="4"/>
        <end position="142"/>
    </location>
</feature>
<feature type="binding site" evidence="4 7">
    <location>
        <position position="33"/>
    </location>
    <ligand>
        <name>NAD(+)</name>
        <dbReference type="ChEBI" id="CHEBI:57540"/>
    </ligand>
</feature>
<dbReference type="GO" id="GO:0004459">
    <property type="term" value="F:L-lactate dehydrogenase (NAD+) activity"/>
    <property type="evidence" value="ECO:0007669"/>
    <property type="project" value="TreeGrafter"/>
</dbReference>
<dbReference type="SUPFAM" id="SSF56327">
    <property type="entry name" value="LDH C-terminal domain-like"/>
    <property type="match status" value="1"/>
</dbReference>
<dbReference type="InterPro" id="IPR022383">
    <property type="entry name" value="Lactate/malate_DH_C"/>
</dbReference>
<evidence type="ECO:0000256" key="5">
    <source>
        <dbReference type="PIRSR" id="PIRSR000102-1"/>
    </source>
</evidence>
<dbReference type="InterPro" id="IPR001557">
    <property type="entry name" value="L-lactate/malate_DH"/>
</dbReference>
<keyword evidence="3 4" id="KW-0520">NAD</keyword>
<dbReference type="GO" id="GO:0006089">
    <property type="term" value="P:lactate metabolic process"/>
    <property type="evidence" value="ECO:0007669"/>
    <property type="project" value="TreeGrafter"/>
</dbReference>
<evidence type="ECO:0000256" key="4">
    <source>
        <dbReference type="HAMAP-Rule" id="MF_00487"/>
    </source>
</evidence>
<evidence type="ECO:0000256" key="7">
    <source>
        <dbReference type="PIRSR" id="PIRSR000102-3"/>
    </source>
</evidence>
<dbReference type="Gene3D" id="3.40.50.720">
    <property type="entry name" value="NAD(P)-binding Rossmann-like Domain"/>
    <property type="match status" value="1"/>
</dbReference>
<name>A0A7G1H051_9BACT</name>
<evidence type="ECO:0000256" key="6">
    <source>
        <dbReference type="PIRSR" id="PIRSR000102-2"/>
    </source>
</evidence>
<dbReference type="Pfam" id="PF02866">
    <property type="entry name" value="Ldh_1_C"/>
    <property type="match status" value="1"/>
</dbReference>
<evidence type="ECO:0000259" key="8">
    <source>
        <dbReference type="Pfam" id="PF00056"/>
    </source>
</evidence>
<dbReference type="PRINTS" id="PR00086">
    <property type="entry name" value="LLDHDRGNASE"/>
</dbReference>
<feature type="active site" description="Proton acceptor" evidence="4 5">
    <location>
        <position position="175"/>
    </location>
</feature>
<gene>
    <name evidence="10" type="primary">mdh1</name>
    <name evidence="4" type="synonym">mdh</name>
    <name evidence="10" type="ORF">JZK55_10720</name>
</gene>
<dbReference type="AlphaFoldDB" id="A0A7G1H051"/>
<dbReference type="RefSeq" id="WP_203473592.1">
    <property type="nucleotide sequence ID" value="NZ_AP022873.1"/>
</dbReference>
<dbReference type="PANTHER" id="PTHR43128:SF16">
    <property type="entry name" value="L-LACTATE DEHYDROGENASE"/>
    <property type="match status" value="1"/>
</dbReference>
<proteinExistence type="inferred from homology"/>
<evidence type="ECO:0000259" key="9">
    <source>
        <dbReference type="Pfam" id="PF02866"/>
    </source>
</evidence>
<dbReference type="FunFam" id="3.40.50.720:FF:000018">
    <property type="entry name" value="Malate dehydrogenase"/>
    <property type="match status" value="1"/>
</dbReference>
<feature type="binding site" evidence="4 7">
    <location>
        <begin position="118"/>
        <end position="120"/>
    </location>
    <ligand>
        <name>NAD(+)</name>
        <dbReference type="ChEBI" id="CHEBI:57540"/>
    </ligand>
</feature>
<comment type="similarity">
    <text evidence="4">Belongs to the LDH/MDH superfamily. MDH type 3 family.</text>
</comment>
<dbReference type="PANTHER" id="PTHR43128">
    <property type="entry name" value="L-2-HYDROXYCARBOXYLATE DEHYDROGENASE (NAD(P)(+))"/>
    <property type="match status" value="1"/>
</dbReference>
<evidence type="ECO:0000313" key="10">
    <source>
        <dbReference type="EMBL" id="BCB96150.1"/>
    </source>
</evidence>
<dbReference type="InterPro" id="IPR036291">
    <property type="entry name" value="NAD(P)-bd_dom_sf"/>
</dbReference>
<dbReference type="Gene3D" id="3.90.110.10">
    <property type="entry name" value="Lactate dehydrogenase/glycoside hydrolase, family 4, C-terminal"/>
    <property type="match status" value="1"/>
</dbReference>
<sequence>MKKKVSVIGAGNVGASLAQMIVQSAIADVVLFDIADGIPQGKALDISEACPLWGSSSSILGTNDYSHTENSDVIVITAGFPRKPGMSRDDLLHANAKVVSDVVENTARLSPNAVIIVVTNPMDVMAQVSLKVSGFDSRKVIGMGGVLDSARFRTFVAWELSVSPEDVEALVLGGHGDLMVPMPRFTTVKGIPITELLSKDRIDALVERTRHGGAEIVSLLKTGSAYYAPAAATYQMVKAILFDEKRMLPCSAYLDGKYKTNGIYTGVPVILGSGGGEKIIEIELNEQESIDFEKSVAAVKLLVSKLNS</sequence>
<dbReference type="FunFam" id="3.90.110.10:FF:000004">
    <property type="entry name" value="Malate dehydrogenase"/>
    <property type="match status" value="1"/>
</dbReference>
<dbReference type="SUPFAM" id="SSF51735">
    <property type="entry name" value="NAD(P)-binding Rossmann-fold domains"/>
    <property type="match status" value="1"/>
</dbReference>
<evidence type="ECO:0000256" key="2">
    <source>
        <dbReference type="ARBA" id="ARBA00023002"/>
    </source>
</evidence>
<feature type="binding site" evidence="4 7">
    <location>
        <position position="95"/>
    </location>
    <ligand>
        <name>NAD(+)</name>
        <dbReference type="ChEBI" id="CHEBI:57540"/>
    </ligand>
</feature>
<dbReference type="InterPro" id="IPR011275">
    <property type="entry name" value="Malate_DH_type3"/>
</dbReference>
<dbReference type="InterPro" id="IPR001236">
    <property type="entry name" value="Lactate/malate_DH_N"/>
</dbReference>
<comment type="catalytic activity">
    <reaction evidence="4">
        <text>(S)-malate + NAD(+) = oxaloacetate + NADH + H(+)</text>
        <dbReference type="Rhea" id="RHEA:21432"/>
        <dbReference type="ChEBI" id="CHEBI:15378"/>
        <dbReference type="ChEBI" id="CHEBI:15589"/>
        <dbReference type="ChEBI" id="CHEBI:16452"/>
        <dbReference type="ChEBI" id="CHEBI:57540"/>
        <dbReference type="ChEBI" id="CHEBI:57945"/>
        <dbReference type="EC" id="1.1.1.37"/>
    </reaction>
</comment>
<organism evidence="10 11">
    <name type="scientific">Dissulfurispira thermophila</name>
    <dbReference type="NCBI Taxonomy" id="2715679"/>
    <lineage>
        <taxon>Bacteria</taxon>
        <taxon>Pseudomonadati</taxon>
        <taxon>Nitrospirota</taxon>
        <taxon>Thermodesulfovibrionia</taxon>
        <taxon>Thermodesulfovibrionales</taxon>
        <taxon>Dissulfurispiraceae</taxon>
        <taxon>Dissulfurispira</taxon>
    </lineage>
</organism>
<comment type="function">
    <text evidence="4">Catalyzes the reversible oxidation of malate to oxaloacetate.</text>
</comment>
<dbReference type="PIRSF" id="PIRSF000102">
    <property type="entry name" value="Lac_mal_DH"/>
    <property type="match status" value="1"/>
</dbReference>
<evidence type="ECO:0000256" key="1">
    <source>
        <dbReference type="ARBA" id="ARBA00022532"/>
    </source>
</evidence>
<dbReference type="HAMAP" id="MF_00487">
    <property type="entry name" value="Malate_dehydrog_3"/>
    <property type="match status" value="1"/>
</dbReference>
<evidence type="ECO:0000256" key="3">
    <source>
        <dbReference type="ARBA" id="ARBA00023027"/>
    </source>
</evidence>
<dbReference type="Pfam" id="PF00056">
    <property type="entry name" value="Ldh_1_N"/>
    <property type="match status" value="1"/>
</dbReference>
<dbReference type="InterPro" id="IPR015955">
    <property type="entry name" value="Lactate_DH/Glyco_Ohase_4_C"/>
</dbReference>
<dbReference type="EMBL" id="AP022873">
    <property type="protein sequence ID" value="BCB96150.1"/>
    <property type="molecule type" value="Genomic_DNA"/>
</dbReference>
<dbReference type="GO" id="GO:0006099">
    <property type="term" value="P:tricarboxylic acid cycle"/>
    <property type="evidence" value="ECO:0007669"/>
    <property type="project" value="UniProtKB-UniRule"/>
</dbReference>
<feature type="binding site" evidence="4 6">
    <location>
        <position position="88"/>
    </location>
    <ligand>
        <name>substrate</name>
    </ligand>
</feature>
<feature type="domain" description="Lactate/malate dehydrogenase C-terminal" evidence="9">
    <location>
        <begin position="147"/>
        <end position="300"/>
    </location>
</feature>
<dbReference type="KEGG" id="dtp:JZK55_10720"/>
<feature type="binding site" evidence="4 6">
    <location>
        <position position="82"/>
    </location>
    <ligand>
        <name>substrate</name>
    </ligand>
</feature>
<feature type="binding site" evidence="4 6">
    <location>
        <position position="151"/>
    </location>
    <ligand>
        <name>substrate</name>
    </ligand>
</feature>
<dbReference type="CDD" id="cd01339">
    <property type="entry name" value="LDH-like_MDH"/>
    <property type="match status" value="1"/>
</dbReference>
<dbReference type="NCBIfam" id="NF004863">
    <property type="entry name" value="PRK06223.1"/>
    <property type="match status" value="1"/>
</dbReference>
<accession>A0A7G1H051</accession>
<keyword evidence="1 4" id="KW-0816">Tricarboxylic acid cycle</keyword>
<reference evidence="10 11" key="1">
    <citation type="submission" date="2020-03" db="EMBL/GenBank/DDBJ databases">
        <title>Complete genome sequences of two sulfur-disproportionating bacterial strains T55J and Mzg5.</title>
        <authorList>
            <person name="Umezawa K."/>
            <person name="Kojima H."/>
            <person name="Kato Y."/>
            <person name="Fukui M."/>
        </authorList>
    </citation>
    <scope>NUCLEOTIDE SEQUENCE [LARGE SCALE GENOMIC DNA]</scope>
    <source>
        <strain evidence="10 11">T55J</strain>
    </source>
</reference>
<keyword evidence="11" id="KW-1185">Reference proteome</keyword>
<dbReference type="NCBIfam" id="TIGR01763">
    <property type="entry name" value="MalateDH_bact"/>
    <property type="match status" value="1"/>
</dbReference>
<evidence type="ECO:0000313" key="11">
    <source>
        <dbReference type="Proteomes" id="UP000516360"/>
    </source>
</evidence>
<protein>
    <recommendedName>
        <fullName evidence="4">Malate dehydrogenase</fullName>
        <ecNumber evidence="4">1.1.1.37</ecNumber>
    </recommendedName>
</protein>
<feature type="binding site" evidence="4 7">
    <location>
        <begin position="9"/>
        <end position="14"/>
    </location>
    <ligand>
        <name>NAD(+)</name>
        <dbReference type="ChEBI" id="CHEBI:57540"/>
    </ligand>
</feature>
<keyword evidence="2 4" id="KW-0560">Oxidoreductase</keyword>
<dbReference type="Proteomes" id="UP000516360">
    <property type="component" value="Chromosome"/>
</dbReference>